<dbReference type="FunFam" id="1.10.510.10:FF:001023">
    <property type="entry name" value="Os07g0541700 protein"/>
    <property type="match status" value="1"/>
</dbReference>
<evidence type="ECO:0000256" key="8">
    <source>
        <dbReference type="ARBA" id="ARBA00022741"/>
    </source>
</evidence>
<dbReference type="Gene3D" id="3.30.430.20">
    <property type="entry name" value="Gnk2 domain, C-X8-C-X2-C motif"/>
    <property type="match status" value="2"/>
</dbReference>
<evidence type="ECO:0000256" key="3">
    <source>
        <dbReference type="ARBA" id="ARBA00022525"/>
    </source>
</evidence>
<feature type="domain" description="Protein kinase" evidence="18">
    <location>
        <begin position="175"/>
        <end position="390"/>
    </location>
</feature>
<dbReference type="InterPro" id="IPR000719">
    <property type="entry name" value="Prot_kinase_dom"/>
</dbReference>
<keyword evidence="3" id="KW-0964">Secreted</keyword>
<dbReference type="Gene3D" id="1.10.510.10">
    <property type="entry name" value="Transferase(Phosphotransferase) domain 1"/>
    <property type="match status" value="1"/>
</dbReference>
<keyword evidence="8" id="KW-0547">Nucleotide-binding</keyword>
<dbReference type="OrthoDB" id="780437at2759"/>
<dbReference type="InterPro" id="IPR038408">
    <property type="entry name" value="GNK2_sf"/>
</dbReference>
<comment type="catalytic activity">
    <reaction evidence="14">
        <text>L-seryl-[protein] + ATP = O-phospho-L-seryl-[protein] + ADP + H(+)</text>
        <dbReference type="Rhea" id="RHEA:17989"/>
        <dbReference type="Rhea" id="RHEA-COMP:9863"/>
        <dbReference type="Rhea" id="RHEA-COMP:11604"/>
        <dbReference type="ChEBI" id="CHEBI:15378"/>
        <dbReference type="ChEBI" id="CHEBI:29999"/>
        <dbReference type="ChEBI" id="CHEBI:30616"/>
        <dbReference type="ChEBI" id="CHEBI:83421"/>
        <dbReference type="ChEBI" id="CHEBI:456216"/>
        <dbReference type="EC" id="2.7.11.1"/>
    </reaction>
</comment>
<dbReference type="AlphaFoldDB" id="A0A8K0IC91"/>
<keyword evidence="16" id="KW-0472">Membrane</keyword>
<dbReference type="PANTHER" id="PTHR32411:SF43">
    <property type="entry name" value="CYSTEINE-RICH REPEAT SECRETORY PROTEIN 38"/>
    <property type="match status" value="1"/>
</dbReference>
<protein>
    <recommendedName>
        <fullName evidence="2">non-specific serine/threonine protein kinase</fullName>
        <ecNumber evidence="2">2.7.11.1</ecNumber>
    </recommendedName>
</protein>
<feature type="signal peptide" evidence="17">
    <location>
        <begin position="1"/>
        <end position="25"/>
    </location>
</feature>
<feature type="region of interest" description="Disordered" evidence="15">
    <location>
        <begin position="250"/>
        <end position="270"/>
    </location>
</feature>
<keyword evidence="10" id="KW-0067">ATP-binding</keyword>
<dbReference type="GO" id="GO:0005524">
    <property type="term" value="F:ATP binding"/>
    <property type="evidence" value="ECO:0007669"/>
    <property type="project" value="UniProtKB-KW"/>
</dbReference>
<dbReference type="SUPFAM" id="SSF56112">
    <property type="entry name" value="Protein kinase-like (PK-like)"/>
    <property type="match status" value="1"/>
</dbReference>
<dbReference type="Proteomes" id="UP000797356">
    <property type="component" value="Chromosome 6"/>
</dbReference>
<dbReference type="GO" id="GO:0004674">
    <property type="term" value="F:protein serine/threonine kinase activity"/>
    <property type="evidence" value="ECO:0007669"/>
    <property type="project" value="UniProtKB-KW"/>
</dbReference>
<comment type="caution">
    <text evidence="20">The sequence shown here is derived from an EMBL/GenBank/DDBJ whole genome shotgun (WGS) entry which is preliminary data.</text>
</comment>
<keyword evidence="5" id="KW-0808">Transferase</keyword>
<gene>
    <name evidence="20" type="ORF">COCNU_06G011140</name>
</gene>
<keyword evidence="6 17" id="KW-0732">Signal</keyword>
<feature type="chain" id="PRO_5035430163" description="non-specific serine/threonine protein kinase" evidence="17">
    <location>
        <begin position="26"/>
        <end position="390"/>
    </location>
</feature>
<evidence type="ECO:0000256" key="12">
    <source>
        <dbReference type="ARBA" id="ARBA00038515"/>
    </source>
</evidence>
<keyword evidence="16" id="KW-0812">Transmembrane</keyword>
<feature type="domain" description="Gnk2-homologous" evidence="19">
    <location>
        <begin position="28"/>
        <end position="132"/>
    </location>
</feature>
<dbReference type="EMBL" id="CM017877">
    <property type="protein sequence ID" value="KAG1347285.1"/>
    <property type="molecule type" value="Genomic_DNA"/>
</dbReference>
<dbReference type="InterPro" id="IPR011009">
    <property type="entry name" value="Kinase-like_dom_sf"/>
</dbReference>
<evidence type="ECO:0000256" key="1">
    <source>
        <dbReference type="ARBA" id="ARBA00004613"/>
    </source>
</evidence>
<comment type="similarity">
    <text evidence="12">Belongs to the cysteine-rich repeat secretory protein family.</text>
</comment>
<dbReference type="PROSITE" id="PS50011">
    <property type="entry name" value="PROTEIN_KINASE_DOM"/>
    <property type="match status" value="1"/>
</dbReference>
<evidence type="ECO:0000256" key="15">
    <source>
        <dbReference type="SAM" id="MobiDB-lite"/>
    </source>
</evidence>
<evidence type="ECO:0000256" key="16">
    <source>
        <dbReference type="SAM" id="Phobius"/>
    </source>
</evidence>
<evidence type="ECO:0000256" key="7">
    <source>
        <dbReference type="ARBA" id="ARBA00022737"/>
    </source>
</evidence>
<dbReference type="InterPro" id="IPR002902">
    <property type="entry name" value="GNK2"/>
</dbReference>
<keyword evidence="9" id="KW-0418">Kinase</keyword>
<keyword evidence="7" id="KW-0677">Repeat</keyword>
<evidence type="ECO:0000256" key="2">
    <source>
        <dbReference type="ARBA" id="ARBA00012513"/>
    </source>
</evidence>
<comment type="subcellular location">
    <subcellularLocation>
        <location evidence="1">Secreted</location>
    </subcellularLocation>
</comment>
<keyword evidence="21" id="KW-1185">Reference proteome</keyword>
<dbReference type="CDD" id="cd23509">
    <property type="entry name" value="Gnk2-like"/>
    <property type="match status" value="2"/>
</dbReference>
<reference evidence="20" key="2">
    <citation type="submission" date="2019-07" db="EMBL/GenBank/DDBJ databases">
        <authorList>
            <person name="Yang Y."/>
            <person name="Bocs S."/>
            <person name="Baudouin L."/>
        </authorList>
    </citation>
    <scope>NUCLEOTIDE SEQUENCE</scope>
    <source>
        <tissue evidence="20">Spear leaf of Hainan Tall coconut</tissue>
    </source>
</reference>
<dbReference type="EC" id="2.7.11.1" evidence="2"/>
<evidence type="ECO:0000256" key="10">
    <source>
        <dbReference type="ARBA" id="ARBA00022840"/>
    </source>
</evidence>
<evidence type="ECO:0000256" key="4">
    <source>
        <dbReference type="ARBA" id="ARBA00022527"/>
    </source>
</evidence>
<evidence type="ECO:0000256" key="11">
    <source>
        <dbReference type="ARBA" id="ARBA00023180"/>
    </source>
</evidence>
<dbReference type="PROSITE" id="PS00108">
    <property type="entry name" value="PROTEIN_KINASE_ST"/>
    <property type="match status" value="1"/>
</dbReference>
<evidence type="ECO:0000256" key="6">
    <source>
        <dbReference type="ARBA" id="ARBA00022729"/>
    </source>
</evidence>
<evidence type="ECO:0000256" key="14">
    <source>
        <dbReference type="ARBA" id="ARBA00048679"/>
    </source>
</evidence>
<reference evidence="20" key="1">
    <citation type="journal article" date="2017" name="Gigascience">
        <title>The genome draft of coconut (Cocos nucifera).</title>
        <authorList>
            <person name="Xiao Y."/>
            <person name="Xu P."/>
            <person name="Fan H."/>
            <person name="Baudouin L."/>
            <person name="Xia W."/>
            <person name="Bocs S."/>
            <person name="Xu J."/>
            <person name="Li Q."/>
            <person name="Guo A."/>
            <person name="Zhou L."/>
            <person name="Li J."/>
            <person name="Wu Y."/>
            <person name="Ma Z."/>
            <person name="Armero A."/>
            <person name="Issali A.E."/>
            <person name="Liu N."/>
            <person name="Peng M."/>
            <person name="Yang Y."/>
        </authorList>
    </citation>
    <scope>NUCLEOTIDE SEQUENCE</scope>
    <source>
        <tissue evidence="20">Spear leaf of Hainan Tall coconut</tissue>
    </source>
</reference>
<keyword evidence="4" id="KW-0723">Serine/threonine-protein kinase</keyword>
<evidence type="ECO:0000256" key="9">
    <source>
        <dbReference type="ARBA" id="ARBA00022777"/>
    </source>
</evidence>
<evidence type="ECO:0000256" key="5">
    <source>
        <dbReference type="ARBA" id="ARBA00022679"/>
    </source>
</evidence>
<evidence type="ECO:0000256" key="13">
    <source>
        <dbReference type="ARBA" id="ARBA00047899"/>
    </source>
</evidence>
<dbReference type="Pfam" id="PF01657">
    <property type="entry name" value="Stress-antifung"/>
    <property type="match status" value="2"/>
</dbReference>
<dbReference type="PANTHER" id="PTHR32411">
    <property type="entry name" value="CYSTEINE-RICH REPEAT SECRETORY PROTEIN 38-RELATED"/>
    <property type="match status" value="1"/>
</dbReference>
<evidence type="ECO:0000259" key="18">
    <source>
        <dbReference type="PROSITE" id="PS50011"/>
    </source>
</evidence>
<dbReference type="PROSITE" id="PS51473">
    <property type="entry name" value="GNK2"/>
    <property type="match status" value="2"/>
</dbReference>
<feature type="compositionally biased region" description="Low complexity" evidence="15">
    <location>
        <begin position="254"/>
        <end position="268"/>
    </location>
</feature>
<evidence type="ECO:0000313" key="21">
    <source>
        <dbReference type="Proteomes" id="UP000797356"/>
    </source>
</evidence>
<name>A0A8K0IC91_COCNU</name>
<dbReference type="InterPro" id="IPR050581">
    <property type="entry name" value="CRR_secretory_protein"/>
</dbReference>
<sequence length="390" mass="42508">MASILSLFPLLILHTLLLAPIKTYSQYDLNLTYCAGDANYTVPSTFSSNLNLLLSNLTSSPRDAGYFSNTTAGADSSAPAYGLAQCRPDISASECSTCLNRSAAAAATSCPLRKSATIRFDYCVLRYSDRRFFGQLEDDGNATAVNPNNAPPGFYGHMRNLMDKIVSQAASMEQKFGVGITNSSSYGYIYELAQCTRDLSETDCSTCLDQAVSDLRSCCGGSVGGRDFKVSCAVRFETFPFFSLLFVPPPPPGSSSSPDDGNGTDTTGAGKRNNTTKVVLIVSIFFLVSLVVLFAICISLRRKKVFRRVLIDPIGQQQLEWEKRYKIIEGIGRGLLYLHEDSRLRIIHRDLKASNILLDRDMNPKISDFGLAKLFVIDETQGDTSGIAGT</sequence>
<feature type="transmembrane region" description="Helical" evidence="16">
    <location>
        <begin position="278"/>
        <end position="300"/>
    </location>
</feature>
<proteinExistence type="inferred from homology"/>
<evidence type="ECO:0000256" key="17">
    <source>
        <dbReference type="SAM" id="SignalP"/>
    </source>
</evidence>
<accession>A0A8K0IC91</accession>
<comment type="catalytic activity">
    <reaction evidence="13">
        <text>L-threonyl-[protein] + ATP = O-phospho-L-threonyl-[protein] + ADP + H(+)</text>
        <dbReference type="Rhea" id="RHEA:46608"/>
        <dbReference type="Rhea" id="RHEA-COMP:11060"/>
        <dbReference type="Rhea" id="RHEA-COMP:11605"/>
        <dbReference type="ChEBI" id="CHEBI:15378"/>
        <dbReference type="ChEBI" id="CHEBI:30013"/>
        <dbReference type="ChEBI" id="CHEBI:30616"/>
        <dbReference type="ChEBI" id="CHEBI:61977"/>
        <dbReference type="ChEBI" id="CHEBI:456216"/>
        <dbReference type="EC" id="2.7.11.1"/>
    </reaction>
</comment>
<evidence type="ECO:0000259" key="19">
    <source>
        <dbReference type="PROSITE" id="PS51473"/>
    </source>
</evidence>
<dbReference type="InterPro" id="IPR008271">
    <property type="entry name" value="Ser/Thr_kinase_AS"/>
</dbReference>
<evidence type="ECO:0000313" key="20">
    <source>
        <dbReference type="EMBL" id="KAG1347285.1"/>
    </source>
</evidence>
<keyword evidence="16" id="KW-1133">Transmembrane helix</keyword>
<dbReference type="GO" id="GO:0005576">
    <property type="term" value="C:extracellular region"/>
    <property type="evidence" value="ECO:0007669"/>
    <property type="project" value="UniProtKB-SubCell"/>
</dbReference>
<keyword evidence="11" id="KW-0325">Glycoprotein</keyword>
<dbReference type="Pfam" id="PF00069">
    <property type="entry name" value="Pkinase"/>
    <property type="match status" value="1"/>
</dbReference>
<feature type="domain" description="Gnk2-homologous" evidence="19">
    <location>
        <begin position="136"/>
        <end position="241"/>
    </location>
</feature>
<organism evidence="20 21">
    <name type="scientific">Cocos nucifera</name>
    <name type="common">Coconut palm</name>
    <dbReference type="NCBI Taxonomy" id="13894"/>
    <lineage>
        <taxon>Eukaryota</taxon>
        <taxon>Viridiplantae</taxon>
        <taxon>Streptophyta</taxon>
        <taxon>Embryophyta</taxon>
        <taxon>Tracheophyta</taxon>
        <taxon>Spermatophyta</taxon>
        <taxon>Magnoliopsida</taxon>
        <taxon>Liliopsida</taxon>
        <taxon>Arecaceae</taxon>
        <taxon>Arecoideae</taxon>
        <taxon>Cocoseae</taxon>
        <taxon>Attaleinae</taxon>
        <taxon>Cocos</taxon>
    </lineage>
</organism>